<evidence type="ECO:0000256" key="4">
    <source>
        <dbReference type="ARBA" id="ARBA00022475"/>
    </source>
</evidence>
<keyword evidence="3 9" id="KW-0813">Transport</keyword>
<comment type="similarity">
    <text evidence="2 9">Belongs to the ABC-2 integral membrane protein family.</text>
</comment>
<dbReference type="Proteomes" id="UP001275436">
    <property type="component" value="Unassembled WGS sequence"/>
</dbReference>
<evidence type="ECO:0000259" key="10">
    <source>
        <dbReference type="PROSITE" id="PS51012"/>
    </source>
</evidence>
<name>A0ABQ5TMC7_9BACI</name>
<gene>
    <name evidence="11" type="ORF">MACH08_33940</name>
</gene>
<evidence type="ECO:0000256" key="7">
    <source>
        <dbReference type="ARBA" id="ARBA00022989"/>
    </source>
</evidence>
<comment type="caution">
    <text evidence="11">The sequence shown here is derived from an EMBL/GenBank/DDBJ whole genome shotgun (WGS) entry which is preliminary data.</text>
</comment>
<dbReference type="PROSITE" id="PS51012">
    <property type="entry name" value="ABC_TM2"/>
    <property type="match status" value="1"/>
</dbReference>
<evidence type="ECO:0000256" key="9">
    <source>
        <dbReference type="RuleBase" id="RU361157"/>
    </source>
</evidence>
<accession>A0ABQ5TMC7</accession>
<evidence type="ECO:0000256" key="8">
    <source>
        <dbReference type="ARBA" id="ARBA00023136"/>
    </source>
</evidence>
<keyword evidence="12" id="KW-1185">Reference proteome</keyword>
<keyword evidence="7 9" id="KW-1133">Transmembrane helix</keyword>
<dbReference type="PANTHER" id="PTHR30413">
    <property type="entry name" value="INNER MEMBRANE TRANSPORT PERMEASE"/>
    <property type="match status" value="1"/>
</dbReference>
<proteinExistence type="inferred from homology"/>
<dbReference type="InterPro" id="IPR013525">
    <property type="entry name" value="ABC2_TM"/>
</dbReference>
<evidence type="ECO:0000256" key="2">
    <source>
        <dbReference type="ARBA" id="ARBA00007783"/>
    </source>
</evidence>
<feature type="transmembrane region" description="Helical" evidence="9">
    <location>
        <begin position="228"/>
        <end position="246"/>
    </location>
</feature>
<evidence type="ECO:0000313" key="12">
    <source>
        <dbReference type="Proteomes" id="UP001275436"/>
    </source>
</evidence>
<sequence>MKSYIHEMLRRKDLLYYLVKSGLKAEHRNSYLGYFWWLLDPLLNVMVYYFLVIIILGRGDDHPNYPLFLVVGLVAWRWVSTSINSSSKSILRYSSIINQVSLPKALFPISFTLTQLFNFAFGLVVIAIFLAVYGIMPDWHIVYLPMIILIQLVFQLMLGLILGYITIFVRDLENVLTYVTRVFFYASPIIWVGGRLPEEYSFFVDYNPIAILVTSYRDVLIDHQVPNLIGLAIIFALSVILGVVMIRHYSKNEHKIIKAL</sequence>
<feature type="transmembrane region" description="Helical" evidence="9">
    <location>
        <begin position="142"/>
        <end position="168"/>
    </location>
</feature>
<dbReference type="PANTHER" id="PTHR30413:SF8">
    <property type="entry name" value="TRANSPORT PERMEASE PROTEIN"/>
    <property type="match status" value="1"/>
</dbReference>
<reference evidence="11 12" key="1">
    <citation type="submission" date="2023-02" db="EMBL/GenBank/DDBJ databases">
        <title>Oceanobacillus kimchii IFOP_LL358 isolated form Alexandrium catenella lab strain.</title>
        <authorList>
            <person name="Gajardo G."/>
            <person name="Ueki S."/>
            <person name="Maruyama F."/>
        </authorList>
    </citation>
    <scope>NUCLEOTIDE SEQUENCE [LARGE SCALE GENOMIC DNA]</scope>
    <source>
        <strain evidence="11 12">IFOP_LL358</strain>
    </source>
</reference>
<feature type="domain" description="ABC transmembrane type-2" evidence="10">
    <location>
        <begin position="32"/>
        <end position="252"/>
    </location>
</feature>
<protein>
    <recommendedName>
        <fullName evidence="9">Transport permease protein</fullName>
    </recommendedName>
</protein>
<keyword evidence="4 9" id="KW-1003">Cell membrane</keyword>
<keyword evidence="5" id="KW-0997">Cell inner membrane</keyword>
<comment type="caution">
    <text evidence="9">Lacks conserved residue(s) required for the propagation of feature annotation.</text>
</comment>
<dbReference type="RefSeq" id="WP_017798145.1">
    <property type="nucleotide sequence ID" value="NZ_BSKO01000001.1"/>
</dbReference>
<evidence type="ECO:0000256" key="3">
    <source>
        <dbReference type="ARBA" id="ARBA00022448"/>
    </source>
</evidence>
<feature type="transmembrane region" description="Helical" evidence="9">
    <location>
        <begin position="116"/>
        <end position="136"/>
    </location>
</feature>
<dbReference type="EMBL" id="BSKO01000001">
    <property type="protein sequence ID" value="GLO67610.1"/>
    <property type="molecule type" value="Genomic_DNA"/>
</dbReference>
<keyword evidence="8 9" id="KW-0472">Membrane</keyword>
<organism evidence="11 12">
    <name type="scientific">Oceanobacillus kimchii</name>
    <dbReference type="NCBI Taxonomy" id="746691"/>
    <lineage>
        <taxon>Bacteria</taxon>
        <taxon>Bacillati</taxon>
        <taxon>Bacillota</taxon>
        <taxon>Bacilli</taxon>
        <taxon>Bacillales</taxon>
        <taxon>Bacillaceae</taxon>
        <taxon>Oceanobacillus</taxon>
    </lineage>
</organism>
<evidence type="ECO:0000256" key="6">
    <source>
        <dbReference type="ARBA" id="ARBA00022692"/>
    </source>
</evidence>
<evidence type="ECO:0000256" key="1">
    <source>
        <dbReference type="ARBA" id="ARBA00004429"/>
    </source>
</evidence>
<dbReference type="Pfam" id="PF01061">
    <property type="entry name" value="ABC2_membrane"/>
    <property type="match status" value="1"/>
</dbReference>
<dbReference type="InterPro" id="IPR047817">
    <property type="entry name" value="ABC2_TM_bact-type"/>
</dbReference>
<evidence type="ECO:0000256" key="5">
    <source>
        <dbReference type="ARBA" id="ARBA00022519"/>
    </source>
</evidence>
<comment type="subcellular location">
    <subcellularLocation>
        <location evidence="1">Cell inner membrane</location>
        <topology evidence="1">Multi-pass membrane protein</topology>
    </subcellularLocation>
    <subcellularLocation>
        <location evidence="9">Cell membrane</location>
        <topology evidence="9">Multi-pass membrane protein</topology>
    </subcellularLocation>
</comment>
<keyword evidence="6 9" id="KW-0812">Transmembrane</keyword>
<evidence type="ECO:0000313" key="11">
    <source>
        <dbReference type="EMBL" id="GLO67610.1"/>
    </source>
</evidence>
<feature type="transmembrane region" description="Helical" evidence="9">
    <location>
        <begin position="34"/>
        <end position="57"/>
    </location>
</feature>